<dbReference type="Proteomes" id="UP000631312">
    <property type="component" value="Unassembled WGS sequence"/>
</dbReference>
<proteinExistence type="predicted"/>
<dbReference type="AlphaFoldDB" id="A0A7W7HL62"/>
<dbReference type="SUPFAM" id="SSF160631">
    <property type="entry name" value="SMI1/KNR4-like"/>
    <property type="match status" value="1"/>
</dbReference>
<protein>
    <recommendedName>
        <fullName evidence="5">Knr4/Smi1-like domain-containing protein</fullName>
    </recommendedName>
</protein>
<dbReference type="EMBL" id="BOMP01000191">
    <property type="protein sequence ID" value="GIE46173.1"/>
    <property type="molecule type" value="Genomic_DNA"/>
</dbReference>
<dbReference type="InterPro" id="IPR037883">
    <property type="entry name" value="Knr4/Smi1-like_sf"/>
</dbReference>
<evidence type="ECO:0008006" key="5">
    <source>
        <dbReference type="Google" id="ProtNLM"/>
    </source>
</evidence>
<evidence type="ECO:0000313" key="3">
    <source>
        <dbReference type="Proteomes" id="UP000590511"/>
    </source>
</evidence>
<accession>A0A7W7HL62</accession>
<comment type="caution">
    <text evidence="2">The sequence shown here is derived from an EMBL/GenBank/DDBJ whole genome shotgun (WGS) entry which is preliminary data.</text>
</comment>
<sequence>MKRDFSAEIVELLTPRPVPSDWRWEGAEAEIGARIPNDYKALIAALGGYAVLDDCLGLFQPEGRMTQSRIATLVAERDSVWRFLKDRGYRTLPAKYFDEGVRLIPFALFEANYFYWVAVSGRPEDEWGVLFVDADFEDWLEFDMSATEFIYNILSGRLKLWVLDEYFLDPPYTYIQ</sequence>
<organism evidence="2 3">
    <name type="scientific">Actinoplanes lobatus</name>
    <dbReference type="NCBI Taxonomy" id="113568"/>
    <lineage>
        <taxon>Bacteria</taxon>
        <taxon>Bacillati</taxon>
        <taxon>Actinomycetota</taxon>
        <taxon>Actinomycetes</taxon>
        <taxon>Micromonosporales</taxon>
        <taxon>Micromonosporaceae</taxon>
        <taxon>Actinoplanes</taxon>
    </lineage>
</organism>
<dbReference type="Proteomes" id="UP000590511">
    <property type="component" value="Unassembled WGS sequence"/>
</dbReference>
<reference evidence="2 3" key="1">
    <citation type="submission" date="2020-08" db="EMBL/GenBank/DDBJ databases">
        <title>Sequencing the genomes of 1000 actinobacteria strains.</title>
        <authorList>
            <person name="Klenk H.-P."/>
        </authorList>
    </citation>
    <scope>NUCLEOTIDE SEQUENCE [LARGE SCALE GENOMIC DNA]</scope>
    <source>
        <strain evidence="2 3">DSM 43150</strain>
    </source>
</reference>
<dbReference type="EMBL" id="JACHNC010000001">
    <property type="protein sequence ID" value="MBB4752257.1"/>
    <property type="molecule type" value="Genomic_DNA"/>
</dbReference>
<dbReference type="Gene3D" id="3.40.1580.10">
    <property type="entry name" value="SMI1/KNR4-like"/>
    <property type="match status" value="1"/>
</dbReference>
<keyword evidence="4" id="KW-1185">Reference proteome</keyword>
<name>A0A7W7HL62_9ACTN</name>
<evidence type="ECO:0000313" key="1">
    <source>
        <dbReference type="EMBL" id="GIE46173.1"/>
    </source>
</evidence>
<evidence type="ECO:0000313" key="4">
    <source>
        <dbReference type="Proteomes" id="UP000631312"/>
    </source>
</evidence>
<dbReference type="RefSeq" id="WP_188124156.1">
    <property type="nucleotide sequence ID" value="NZ_BOMP01000191.1"/>
</dbReference>
<reference evidence="1 4" key="2">
    <citation type="submission" date="2021-01" db="EMBL/GenBank/DDBJ databases">
        <title>Whole genome shotgun sequence of Actinoplanes lobatus NBRC 12513.</title>
        <authorList>
            <person name="Komaki H."/>
            <person name="Tamura T."/>
        </authorList>
    </citation>
    <scope>NUCLEOTIDE SEQUENCE [LARGE SCALE GENOMIC DNA]</scope>
    <source>
        <strain evidence="1 4">NBRC 12513</strain>
    </source>
</reference>
<evidence type="ECO:0000313" key="2">
    <source>
        <dbReference type="EMBL" id="MBB4752257.1"/>
    </source>
</evidence>
<gene>
    <name evidence="1" type="ORF">Alo02nite_90710</name>
    <name evidence="2" type="ORF">BJ964_006418</name>
</gene>